<accession>A0ABR3GI64</accession>
<sequence>MYTKRLNRELSKMNQSLPPGISLHSAEDLVTWQMDLQVLDNNPIYANKTFRLNFKFSNSYPIEAPEVMFVRAVDREIPIHPHVYSNGVICLDLLSNGNGWSPVQSVESVCMSIQSMLTGNTKNERPEGDAQFVLAAGRSPRDIRFVYDDPTV</sequence>
<dbReference type="Pfam" id="PF00179">
    <property type="entry name" value="UQ_con"/>
    <property type="match status" value="1"/>
</dbReference>
<protein>
    <recommendedName>
        <fullName evidence="2">UBC core domain-containing protein</fullName>
    </recommendedName>
</protein>
<evidence type="ECO:0000259" key="2">
    <source>
        <dbReference type="PROSITE" id="PS50127"/>
    </source>
</evidence>
<dbReference type="PROSITE" id="PS50127">
    <property type="entry name" value="UBC_2"/>
    <property type="match status" value="1"/>
</dbReference>
<evidence type="ECO:0000313" key="3">
    <source>
        <dbReference type="EMBL" id="KAL0635261.1"/>
    </source>
</evidence>
<dbReference type="InterPro" id="IPR050113">
    <property type="entry name" value="Ub_conjugating_enzyme"/>
</dbReference>
<keyword evidence="4" id="KW-1185">Reference proteome</keyword>
<evidence type="ECO:0000256" key="1">
    <source>
        <dbReference type="ARBA" id="ARBA00022786"/>
    </source>
</evidence>
<comment type="caution">
    <text evidence="3">The sequence shown here is derived from an EMBL/GenBank/DDBJ whole genome shotgun (WGS) entry which is preliminary data.</text>
</comment>
<proteinExistence type="predicted"/>
<dbReference type="Proteomes" id="UP001447188">
    <property type="component" value="Unassembled WGS sequence"/>
</dbReference>
<organism evidence="3 4">
    <name type="scientific">Discina gigas</name>
    <dbReference type="NCBI Taxonomy" id="1032678"/>
    <lineage>
        <taxon>Eukaryota</taxon>
        <taxon>Fungi</taxon>
        <taxon>Dikarya</taxon>
        <taxon>Ascomycota</taxon>
        <taxon>Pezizomycotina</taxon>
        <taxon>Pezizomycetes</taxon>
        <taxon>Pezizales</taxon>
        <taxon>Discinaceae</taxon>
        <taxon>Discina</taxon>
    </lineage>
</organism>
<dbReference type="SUPFAM" id="SSF54495">
    <property type="entry name" value="UBC-like"/>
    <property type="match status" value="1"/>
</dbReference>
<keyword evidence="1" id="KW-0833">Ubl conjugation pathway</keyword>
<dbReference type="InterPro" id="IPR016135">
    <property type="entry name" value="UBQ-conjugating_enzyme/RWD"/>
</dbReference>
<reference evidence="3 4" key="1">
    <citation type="submission" date="2024-02" db="EMBL/GenBank/DDBJ databases">
        <title>Discinaceae phylogenomics.</title>
        <authorList>
            <person name="Dirks A.C."/>
            <person name="James T.Y."/>
        </authorList>
    </citation>
    <scope>NUCLEOTIDE SEQUENCE [LARGE SCALE GENOMIC DNA]</scope>
    <source>
        <strain evidence="3 4">ACD0624</strain>
    </source>
</reference>
<dbReference type="SMART" id="SM00212">
    <property type="entry name" value="UBCc"/>
    <property type="match status" value="1"/>
</dbReference>
<dbReference type="EMBL" id="JBBBZM010000074">
    <property type="protein sequence ID" value="KAL0635261.1"/>
    <property type="molecule type" value="Genomic_DNA"/>
</dbReference>
<dbReference type="PANTHER" id="PTHR24067">
    <property type="entry name" value="UBIQUITIN-CONJUGATING ENZYME E2"/>
    <property type="match status" value="1"/>
</dbReference>
<dbReference type="InterPro" id="IPR000608">
    <property type="entry name" value="UBC"/>
</dbReference>
<feature type="domain" description="UBC core" evidence="2">
    <location>
        <begin position="1"/>
        <end position="152"/>
    </location>
</feature>
<evidence type="ECO:0000313" key="4">
    <source>
        <dbReference type="Proteomes" id="UP001447188"/>
    </source>
</evidence>
<name>A0ABR3GI64_9PEZI</name>
<dbReference type="Gene3D" id="3.10.110.10">
    <property type="entry name" value="Ubiquitin Conjugating Enzyme"/>
    <property type="match status" value="1"/>
</dbReference>
<gene>
    <name evidence="3" type="ORF">Q9L58_005827</name>
</gene>
<dbReference type="CDD" id="cd23808">
    <property type="entry name" value="UBCc_UBE2W"/>
    <property type="match status" value="1"/>
</dbReference>